<dbReference type="PANTHER" id="PTHR32071">
    <property type="entry name" value="TRANSCRIPTIONAL REGULATORY PROTEIN"/>
    <property type="match status" value="1"/>
</dbReference>
<dbReference type="InterPro" id="IPR025662">
    <property type="entry name" value="Sigma_54_int_dom_ATP-bd_1"/>
</dbReference>
<dbReference type="SUPFAM" id="SSF46689">
    <property type="entry name" value="Homeodomain-like"/>
    <property type="match status" value="1"/>
</dbReference>
<protein>
    <submittedName>
        <fullName evidence="7">Sigma 54-interacting transcriptional regulator</fullName>
    </submittedName>
</protein>
<dbReference type="InterPro" id="IPR009057">
    <property type="entry name" value="Homeodomain-like_sf"/>
</dbReference>
<evidence type="ECO:0000313" key="8">
    <source>
        <dbReference type="Proteomes" id="UP000516370"/>
    </source>
</evidence>
<dbReference type="FunFam" id="3.40.50.300:FF:000006">
    <property type="entry name" value="DNA-binding transcriptional regulator NtrC"/>
    <property type="match status" value="1"/>
</dbReference>
<dbReference type="OrthoDB" id="9804019at2"/>
<dbReference type="RefSeq" id="WP_111608560.1">
    <property type="nucleotide sequence ID" value="NZ_BMLJ01000021.1"/>
</dbReference>
<proteinExistence type="predicted"/>
<evidence type="ECO:0000256" key="4">
    <source>
        <dbReference type="ARBA" id="ARBA00023125"/>
    </source>
</evidence>
<gene>
    <name evidence="7" type="ORF">IBG28_16880</name>
</gene>
<dbReference type="AlphaFoldDB" id="A0A7H1J4C1"/>
<dbReference type="SMART" id="SM00382">
    <property type="entry name" value="AAA"/>
    <property type="match status" value="1"/>
</dbReference>
<evidence type="ECO:0000256" key="1">
    <source>
        <dbReference type="ARBA" id="ARBA00022741"/>
    </source>
</evidence>
<evidence type="ECO:0000313" key="7">
    <source>
        <dbReference type="EMBL" id="QNT05337.1"/>
    </source>
</evidence>
<dbReference type="Gene3D" id="1.10.10.60">
    <property type="entry name" value="Homeodomain-like"/>
    <property type="match status" value="1"/>
</dbReference>
<dbReference type="PROSITE" id="PS00688">
    <property type="entry name" value="SIGMA54_INTERACT_3"/>
    <property type="match status" value="1"/>
</dbReference>
<dbReference type="PROSITE" id="PS00676">
    <property type="entry name" value="SIGMA54_INTERACT_2"/>
    <property type="match status" value="1"/>
</dbReference>
<dbReference type="Gene3D" id="1.10.8.60">
    <property type="match status" value="1"/>
</dbReference>
<dbReference type="SUPFAM" id="SSF52540">
    <property type="entry name" value="P-loop containing nucleoside triphosphate hydrolases"/>
    <property type="match status" value="1"/>
</dbReference>
<feature type="domain" description="Sigma-54 factor interaction" evidence="6">
    <location>
        <begin position="137"/>
        <end position="363"/>
    </location>
</feature>
<dbReference type="InterPro" id="IPR035965">
    <property type="entry name" value="PAS-like_dom_sf"/>
</dbReference>
<dbReference type="PROSITE" id="PS50045">
    <property type="entry name" value="SIGMA54_INTERACT_4"/>
    <property type="match status" value="1"/>
</dbReference>
<dbReference type="Pfam" id="PF25601">
    <property type="entry name" value="AAA_lid_14"/>
    <property type="match status" value="1"/>
</dbReference>
<keyword evidence="1" id="KW-0547">Nucleotide-binding</keyword>
<accession>A0A7H1J4C1</accession>
<dbReference type="CDD" id="cd00009">
    <property type="entry name" value="AAA"/>
    <property type="match status" value="1"/>
</dbReference>
<dbReference type="PANTHER" id="PTHR32071:SF117">
    <property type="entry name" value="PTS-DEPENDENT DIHYDROXYACETONE KINASE OPERON REGULATORY PROTEIN-RELATED"/>
    <property type="match status" value="1"/>
</dbReference>
<keyword evidence="5" id="KW-0804">Transcription</keyword>
<dbReference type="SUPFAM" id="SSF55785">
    <property type="entry name" value="PYP-like sensor domain (PAS domain)"/>
    <property type="match status" value="1"/>
</dbReference>
<evidence type="ECO:0000256" key="3">
    <source>
        <dbReference type="ARBA" id="ARBA00023015"/>
    </source>
</evidence>
<dbReference type="InterPro" id="IPR058031">
    <property type="entry name" value="AAA_lid_NorR"/>
</dbReference>
<sequence>MNIIASDSSSYEGLASMLEGYDCPAILVSVDYRILAINQHYRDEFGEVPLQQNKRCFEVSHGYSVPCDEAGEDCPISATLQSGHKERVLHIHQTPRGKEHVAVEMLPIHDSQGKLLFFVELLRAISVASTGKANNKLVGASKSFNQMLEKVTRVSPSDASVLLLGESGSGKELVANAIHQGSSRAGNALVTLECSGLTDSLFESELFGHVKGSFTGAHSNRVGLVELANGGTLFLDEIGDVPLSMQVKLLRLIETRSFRPVGSSTIKHSHFRLVCATHKNLAQMVKAGEFRQDLYYRINVFPIHVPSLRERQDDLVLLTNTLLKRISQRKEYHLTDSAMQALKQYDFPGNIRELSNILNRATLLTDTNLIERSTIQECLEIDRELDSLVDASSASQSLSINDAGEDKEWLDLKTAEKRYLLELMAFHHDDKEKVAKVAGISLRSLYRKLE</sequence>
<dbReference type="PROSITE" id="PS00675">
    <property type="entry name" value="SIGMA54_INTERACT_1"/>
    <property type="match status" value="1"/>
</dbReference>
<dbReference type="Pfam" id="PF00158">
    <property type="entry name" value="Sigma54_activat"/>
    <property type="match status" value="1"/>
</dbReference>
<dbReference type="Gene3D" id="3.40.50.300">
    <property type="entry name" value="P-loop containing nucleotide triphosphate hydrolases"/>
    <property type="match status" value="1"/>
</dbReference>
<keyword evidence="4" id="KW-0238">DNA-binding</keyword>
<evidence type="ECO:0000256" key="2">
    <source>
        <dbReference type="ARBA" id="ARBA00022840"/>
    </source>
</evidence>
<dbReference type="InterPro" id="IPR002078">
    <property type="entry name" value="Sigma_54_int"/>
</dbReference>
<organism evidence="7 8">
    <name type="scientific">Marinomonas arctica</name>
    <dbReference type="NCBI Taxonomy" id="383750"/>
    <lineage>
        <taxon>Bacteria</taxon>
        <taxon>Pseudomonadati</taxon>
        <taxon>Pseudomonadota</taxon>
        <taxon>Gammaproteobacteria</taxon>
        <taxon>Oceanospirillales</taxon>
        <taxon>Oceanospirillaceae</taxon>
        <taxon>Marinomonas</taxon>
    </lineage>
</organism>
<dbReference type="InterPro" id="IPR013656">
    <property type="entry name" value="PAS_4"/>
</dbReference>
<keyword evidence="8" id="KW-1185">Reference proteome</keyword>
<dbReference type="GO" id="GO:0005524">
    <property type="term" value="F:ATP binding"/>
    <property type="evidence" value="ECO:0007669"/>
    <property type="project" value="UniProtKB-KW"/>
</dbReference>
<dbReference type="InterPro" id="IPR003593">
    <property type="entry name" value="AAA+_ATPase"/>
</dbReference>
<dbReference type="GO" id="GO:0003677">
    <property type="term" value="F:DNA binding"/>
    <property type="evidence" value="ECO:0007669"/>
    <property type="project" value="UniProtKB-KW"/>
</dbReference>
<keyword evidence="3" id="KW-0805">Transcription regulation</keyword>
<dbReference type="KEGG" id="mard:IBG28_16880"/>
<dbReference type="InterPro" id="IPR025943">
    <property type="entry name" value="Sigma_54_int_dom_ATP-bd_2"/>
</dbReference>
<reference evidence="7 8" key="1">
    <citation type="submission" date="2020-09" db="EMBL/GenBank/DDBJ databases">
        <title>Complete genome sequence of an Arctic sea ice bacterium Marinomonas arctica BSI20414.</title>
        <authorList>
            <person name="Liao L."/>
            <person name="Chen B."/>
        </authorList>
    </citation>
    <scope>NUCLEOTIDE SEQUENCE [LARGE SCALE GENOMIC DNA]</scope>
    <source>
        <strain evidence="7 8">BSI20414</strain>
    </source>
</reference>
<evidence type="ECO:0000259" key="6">
    <source>
        <dbReference type="PROSITE" id="PS50045"/>
    </source>
</evidence>
<dbReference type="Pfam" id="PF08448">
    <property type="entry name" value="PAS_4"/>
    <property type="match status" value="1"/>
</dbReference>
<keyword evidence="2" id="KW-0067">ATP-binding</keyword>
<evidence type="ECO:0000256" key="5">
    <source>
        <dbReference type="ARBA" id="ARBA00023163"/>
    </source>
</evidence>
<dbReference type="GO" id="GO:0006355">
    <property type="term" value="P:regulation of DNA-templated transcription"/>
    <property type="evidence" value="ECO:0007669"/>
    <property type="project" value="InterPro"/>
</dbReference>
<dbReference type="InterPro" id="IPR027417">
    <property type="entry name" value="P-loop_NTPase"/>
</dbReference>
<dbReference type="InterPro" id="IPR025944">
    <property type="entry name" value="Sigma_54_int_dom_CS"/>
</dbReference>
<dbReference type="Proteomes" id="UP000516370">
    <property type="component" value="Chromosome"/>
</dbReference>
<dbReference type="EMBL" id="CP061081">
    <property type="protein sequence ID" value="QNT05337.1"/>
    <property type="molecule type" value="Genomic_DNA"/>
</dbReference>
<name>A0A7H1J4C1_9GAMM</name>